<organism evidence="2 3">
    <name type="scientific">Cymbomonas tetramitiformis</name>
    <dbReference type="NCBI Taxonomy" id="36881"/>
    <lineage>
        <taxon>Eukaryota</taxon>
        <taxon>Viridiplantae</taxon>
        <taxon>Chlorophyta</taxon>
        <taxon>Pyramimonadophyceae</taxon>
        <taxon>Pyramimonadales</taxon>
        <taxon>Pyramimonadaceae</taxon>
        <taxon>Cymbomonas</taxon>
    </lineage>
</organism>
<gene>
    <name evidence="2" type="ORF">CYMTET_55226</name>
</gene>
<evidence type="ECO:0000256" key="1">
    <source>
        <dbReference type="SAM" id="MobiDB-lite"/>
    </source>
</evidence>
<protein>
    <submittedName>
        <fullName evidence="2">Uncharacterized protein</fullName>
    </submittedName>
</protein>
<dbReference type="Proteomes" id="UP001190700">
    <property type="component" value="Unassembled WGS sequence"/>
</dbReference>
<evidence type="ECO:0000313" key="3">
    <source>
        <dbReference type="Proteomes" id="UP001190700"/>
    </source>
</evidence>
<sequence>MSGAHSCSEDSMWPKSASSQGTNQSGSNNSRGNRHEVNVVDCIDQASSRPHAAKLARKHEAGEAAKISPSLARSADAPREQSSHQAWKDISPISVDELEVTLETLREQSKEHSCLDAVKITFDRKRFLCEVYEGRYLPAVEASKEIITQIMFRAACDHELPTEFREALPHLFLYPCNKTKIDSTDEETRIQLNVGVGDLLRCKYLLLTRLHDDEKVAMADYRKYEDKLNSEESMVSAFFIKGRSHQTAARSATDDHHTVVSDLGDNLSIYTAGDIRTRVEFRLTDRGMLNVYLILHALANWFDCPGMVKRSTKEFMGTLMAALSRYPDRVTQIYDVPPQA</sequence>
<proteinExistence type="predicted"/>
<comment type="caution">
    <text evidence="2">The sequence shown here is derived from an EMBL/GenBank/DDBJ whole genome shotgun (WGS) entry which is preliminary data.</text>
</comment>
<feature type="region of interest" description="Disordered" evidence="1">
    <location>
        <begin position="1"/>
        <end position="86"/>
    </location>
</feature>
<feature type="compositionally biased region" description="Low complexity" evidence="1">
    <location>
        <begin position="16"/>
        <end position="31"/>
    </location>
</feature>
<reference evidence="2 3" key="1">
    <citation type="journal article" date="2015" name="Genome Biol. Evol.">
        <title>Comparative Genomics of a Bacterivorous Green Alga Reveals Evolutionary Causalities and Consequences of Phago-Mixotrophic Mode of Nutrition.</title>
        <authorList>
            <person name="Burns J.A."/>
            <person name="Paasch A."/>
            <person name="Narechania A."/>
            <person name="Kim E."/>
        </authorList>
    </citation>
    <scope>NUCLEOTIDE SEQUENCE [LARGE SCALE GENOMIC DNA]</scope>
    <source>
        <strain evidence="2 3">PLY_AMNH</strain>
    </source>
</reference>
<dbReference type="AlphaFoldDB" id="A0AAE0BDY8"/>
<accession>A0AAE0BDY8</accession>
<dbReference type="EMBL" id="LGRX02035483">
    <property type="protein sequence ID" value="KAK3234676.1"/>
    <property type="molecule type" value="Genomic_DNA"/>
</dbReference>
<name>A0AAE0BDY8_9CHLO</name>
<keyword evidence="3" id="KW-1185">Reference proteome</keyword>
<evidence type="ECO:0000313" key="2">
    <source>
        <dbReference type="EMBL" id="KAK3234676.1"/>
    </source>
</evidence>